<feature type="region of interest" description="Disordered" evidence="3">
    <location>
        <begin position="28"/>
        <end position="50"/>
    </location>
</feature>
<evidence type="ECO:0000313" key="5">
    <source>
        <dbReference type="EMBL" id="KZE16084.1"/>
    </source>
</evidence>
<dbReference type="EMBL" id="LQQO01000009">
    <property type="protein sequence ID" value="KZE16084.1"/>
    <property type="molecule type" value="Genomic_DNA"/>
</dbReference>
<evidence type="ECO:0000259" key="4">
    <source>
        <dbReference type="Pfam" id="PF03389"/>
    </source>
</evidence>
<evidence type="ECO:0000256" key="3">
    <source>
        <dbReference type="SAM" id="MobiDB-lite"/>
    </source>
</evidence>
<dbReference type="InterPro" id="IPR005053">
    <property type="entry name" value="MobA_MobL"/>
</dbReference>
<accession>A0ABR5YE43</accession>
<name>A0ABR5YE43_9SPHN</name>
<dbReference type="Gene3D" id="3.30.930.30">
    <property type="match status" value="1"/>
</dbReference>
<gene>
    <name evidence="5" type="ORF">AVT10_12685</name>
</gene>
<feature type="region of interest" description="Disordered" evidence="3">
    <location>
        <begin position="699"/>
        <end position="756"/>
    </location>
</feature>
<evidence type="ECO:0000256" key="2">
    <source>
        <dbReference type="ARBA" id="ARBA00022971"/>
    </source>
</evidence>
<reference evidence="6" key="1">
    <citation type="submission" date="2016-01" db="EMBL/GenBank/DDBJ databases">
        <title>Draft genome of Chromobacterium sp. F49.</title>
        <authorList>
            <person name="Hong K.W."/>
        </authorList>
    </citation>
    <scope>NUCLEOTIDE SEQUENCE [LARGE SCALE GENOMIC DNA]</scope>
    <source>
        <strain evidence="6">CN3</strain>
    </source>
</reference>
<keyword evidence="6" id="KW-1185">Reference proteome</keyword>
<feature type="domain" description="MobA/MobL protein" evidence="4">
    <location>
        <begin position="171"/>
        <end position="323"/>
    </location>
</feature>
<dbReference type="Proteomes" id="UP000076609">
    <property type="component" value="Unassembled WGS sequence"/>
</dbReference>
<comment type="similarity">
    <text evidence="1">Belongs to the MobA/MobL family.</text>
</comment>
<evidence type="ECO:0000256" key="1">
    <source>
        <dbReference type="ARBA" id="ARBA00010873"/>
    </source>
</evidence>
<comment type="caution">
    <text evidence="5">The sequence shown here is derived from an EMBL/GenBank/DDBJ whole genome shotgun (WGS) entry which is preliminary data.</text>
</comment>
<evidence type="ECO:0000313" key="6">
    <source>
        <dbReference type="Proteomes" id="UP000076609"/>
    </source>
</evidence>
<feature type="region of interest" description="Disordered" evidence="3">
    <location>
        <begin position="607"/>
        <end position="640"/>
    </location>
</feature>
<dbReference type="Pfam" id="PF03389">
    <property type="entry name" value="MobA_MobL"/>
    <property type="match status" value="1"/>
</dbReference>
<dbReference type="RefSeq" id="WP_066689521.1">
    <property type="nucleotide sequence ID" value="NZ_CP117025.1"/>
</dbReference>
<proteinExistence type="inferred from homology"/>
<feature type="compositionally biased region" description="Basic and acidic residues" evidence="3">
    <location>
        <begin position="707"/>
        <end position="729"/>
    </location>
</feature>
<sequence length="756" mass="82786">MTIDYAVLKARSAEVSAALADARSARNLSSRRKRADERDEQIAEGARRRRKAITDQEADAFLKRRLRIRVADADRPRTGSRTPRRLFTRGVEQMLKGTTGLTDARGPDGRHSIHYSFTARGLGSKKGRRWRAGEAERAALYSVREDALENGELGWWSNVAADRSELVAHYRASEALEKHDRANATVYIVEVIALPAELTAMQRRQAAERICRRLETLGLAYTIGIHLPDAAGDQRNFHLHLVYSMRPCQRIAPYEWDFATAKRTEINTPAGILQRRCAVVVAINQTLREAGIAKRYTPLSNRERGMAPPERGKVGQQETALARRLAALEDRHARLAALQAHTRWVRQTLLNAADRLDVARRKVTRCLAATSIALGHDVADSIMPAEHRGKVREALDRAYDMVGRSTAAADLRLESARRAVQARRALGATHIPVSMNGIARVDDRAGDIKRLDNIAIHADETIRQIQTDVTQPRQRMPSTEELMSDTATENNNTVTPAGESDPAAAIRSAATAYAELVKAEQAAQTLARAMVDKALASLKRKAKAIRRDANGLFVADIAGLPITERKVLAQHMADPRVQEALADLFAREIANASISLGELTTAAVGLGQNGRLSNEPGRKRHDRTHDQALPHRRAGIRSPAGLAGLRDLRAVGVDDRPRDAAGVLPDLRRDDIRRGSAVHLEVRGAPADRLTDATGVAVAATSGQAPGHRDPGTSRGLREQAEDAARDGAHQPAWPKGRDDPSDGIVSGQGRDDHGR</sequence>
<organism evidence="5 6">
    <name type="scientific">Sphingomonas hankookensis</name>
    <dbReference type="NCBI Taxonomy" id="563996"/>
    <lineage>
        <taxon>Bacteria</taxon>
        <taxon>Pseudomonadati</taxon>
        <taxon>Pseudomonadota</taxon>
        <taxon>Alphaproteobacteria</taxon>
        <taxon>Sphingomonadales</taxon>
        <taxon>Sphingomonadaceae</taxon>
        <taxon>Sphingomonas</taxon>
    </lineage>
</organism>
<keyword evidence="2" id="KW-0184">Conjugation</keyword>
<protein>
    <recommendedName>
        <fullName evidence="4">MobA/MobL protein domain-containing protein</fullName>
    </recommendedName>
</protein>